<dbReference type="GO" id="GO:0030975">
    <property type="term" value="F:thiamine binding"/>
    <property type="evidence" value="ECO:0007669"/>
    <property type="project" value="InterPro"/>
</dbReference>
<evidence type="ECO:0000256" key="1">
    <source>
        <dbReference type="ARBA" id="ARBA00004418"/>
    </source>
</evidence>
<evidence type="ECO:0000256" key="3">
    <source>
        <dbReference type="ARBA" id="ARBA00022448"/>
    </source>
</evidence>
<dbReference type="PANTHER" id="PTHR30006">
    <property type="entry name" value="THIAMINE-BINDING PERIPLASMIC PROTEIN-RELATED"/>
    <property type="match status" value="1"/>
</dbReference>
<dbReference type="EMBL" id="CP015839">
    <property type="protein sequence ID" value="ANG62995.1"/>
    <property type="molecule type" value="Genomic_DNA"/>
</dbReference>
<dbReference type="PANTHER" id="PTHR30006:SF3">
    <property type="entry name" value="THIAMINE-BINDING PERIPLASMIC PROTEIN"/>
    <property type="match status" value="1"/>
</dbReference>
<dbReference type="Pfam" id="PF13531">
    <property type="entry name" value="SBP_bac_11"/>
    <property type="match status" value="1"/>
</dbReference>
<dbReference type="AlphaFoldDB" id="A0A1A9EYM5"/>
<dbReference type="CDD" id="cd13545">
    <property type="entry name" value="PBP2_TbpA"/>
    <property type="match status" value="1"/>
</dbReference>
<protein>
    <submittedName>
        <fullName evidence="7">Thiamine ABC transporter substrate binding subunit</fullName>
    </submittedName>
</protein>
<reference evidence="8" key="1">
    <citation type="submission" date="2016-05" db="EMBL/GenBank/DDBJ databases">
        <authorList>
            <person name="Baek K."/>
            <person name="Yang S.-J."/>
        </authorList>
    </citation>
    <scope>NUCLEOTIDE SEQUENCE [LARGE SCALE GENOMIC DNA]</scope>
    <source>
        <strain evidence="8">ST58-10</strain>
    </source>
</reference>
<dbReference type="SUPFAM" id="SSF53850">
    <property type="entry name" value="Periplasmic binding protein-like II"/>
    <property type="match status" value="1"/>
</dbReference>
<keyword evidence="3" id="KW-0813">Transport</keyword>
<dbReference type="RefSeq" id="WP_067382104.1">
    <property type="nucleotide sequence ID" value="NZ_CP015839.1"/>
</dbReference>
<dbReference type="GO" id="GO:0015888">
    <property type="term" value="P:thiamine transport"/>
    <property type="evidence" value="ECO:0007669"/>
    <property type="project" value="InterPro"/>
</dbReference>
<keyword evidence="5" id="KW-0574">Periplasm</keyword>
<dbReference type="NCBIfam" id="TIGR01254">
    <property type="entry name" value="sfuA"/>
    <property type="match status" value="1"/>
</dbReference>
<comment type="similarity">
    <text evidence="2">Belongs to the bacterial solute-binding protein 1 family.</text>
</comment>
<dbReference type="GO" id="GO:0030288">
    <property type="term" value="C:outer membrane-bounded periplasmic space"/>
    <property type="evidence" value="ECO:0007669"/>
    <property type="project" value="InterPro"/>
</dbReference>
<dbReference type="Proteomes" id="UP000078070">
    <property type="component" value="Chromosome"/>
</dbReference>
<dbReference type="InterPro" id="IPR005967">
    <property type="entry name" value="ThiB"/>
</dbReference>
<accession>A0A1A9EYM5</accession>
<reference evidence="7 8" key="2">
    <citation type="journal article" date="2018" name="Int. J. Syst. Evol. Microbiol.">
        <title>Marinobacterium aestuarii sp. nov., a benzene-degrading marine bacterium isolated from estuary sediment.</title>
        <authorList>
            <person name="Bae S.S."/>
            <person name="Jung J."/>
            <person name="Chung D."/>
            <person name="Baek K."/>
        </authorList>
    </citation>
    <scope>NUCLEOTIDE SEQUENCE [LARGE SCALE GENOMIC DNA]</scope>
    <source>
        <strain evidence="7 8">ST58-10</strain>
    </source>
</reference>
<proteinExistence type="inferred from homology"/>
<name>A0A1A9EYM5_9GAMM</name>
<dbReference type="Gene3D" id="3.40.190.10">
    <property type="entry name" value="Periplasmic binding protein-like II"/>
    <property type="match status" value="2"/>
</dbReference>
<dbReference type="InterPro" id="IPR005948">
    <property type="entry name" value="ThiB-like"/>
</dbReference>
<keyword evidence="8" id="KW-1185">Reference proteome</keyword>
<evidence type="ECO:0000256" key="6">
    <source>
        <dbReference type="SAM" id="SignalP"/>
    </source>
</evidence>
<dbReference type="STRING" id="1821621.A8C75_11210"/>
<sequence length="327" mass="36095">MKTLIGLCSALALGISQVSQAADLRVYTYDSFVSEWGPGPQLEQAFEAHCGCDLEYLAVEDGVSILNRLRVEGKNNKADVILGIDDGLSVDTRATGLIEPHGLEIGPLRQELAWQDDSFVPFDFGYFAFIYDSSKISQPVTSLRALIDSDASVIYQDPRTSTPGQGLMMWVKSVYGDEAPEAWQQLSSHTVTVTKGWWEAYSLFLTGDADYVLSYNTSPAYHVVAENKTQYRAAPFSEGHVAQIELAAITSTSQNKDLGREFLQFLVSPQAQTIIPVTNWMLPVIDDVELPPVFGELISPQRIGFSADEAGASRQQWLREWRSSAAQ</sequence>
<dbReference type="KEGG" id="mars:A8C75_11210"/>
<evidence type="ECO:0000256" key="5">
    <source>
        <dbReference type="ARBA" id="ARBA00022764"/>
    </source>
</evidence>
<organism evidence="7 8">
    <name type="scientific">Marinobacterium aestuarii</name>
    <dbReference type="NCBI Taxonomy" id="1821621"/>
    <lineage>
        <taxon>Bacteria</taxon>
        <taxon>Pseudomonadati</taxon>
        <taxon>Pseudomonadota</taxon>
        <taxon>Gammaproteobacteria</taxon>
        <taxon>Oceanospirillales</taxon>
        <taxon>Oceanospirillaceae</taxon>
        <taxon>Marinobacterium</taxon>
    </lineage>
</organism>
<evidence type="ECO:0000256" key="4">
    <source>
        <dbReference type="ARBA" id="ARBA00022729"/>
    </source>
</evidence>
<gene>
    <name evidence="7" type="ORF">A8C75_11210</name>
</gene>
<feature type="signal peptide" evidence="6">
    <location>
        <begin position="1"/>
        <end position="21"/>
    </location>
</feature>
<evidence type="ECO:0000313" key="8">
    <source>
        <dbReference type="Proteomes" id="UP000078070"/>
    </source>
</evidence>
<evidence type="ECO:0000256" key="2">
    <source>
        <dbReference type="ARBA" id="ARBA00008520"/>
    </source>
</evidence>
<evidence type="ECO:0000313" key="7">
    <source>
        <dbReference type="EMBL" id="ANG62995.1"/>
    </source>
</evidence>
<dbReference type="GO" id="GO:0030976">
    <property type="term" value="F:thiamine pyrophosphate binding"/>
    <property type="evidence" value="ECO:0007669"/>
    <property type="project" value="TreeGrafter"/>
</dbReference>
<comment type="subcellular location">
    <subcellularLocation>
        <location evidence="1">Periplasm</location>
    </subcellularLocation>
</comment>
<feature type="chain" id="PRO_5008386534" evidence="6">
    <location>
        <begin position="22"/>
        <end position="327"/>
    </location>
</feature>
<dbReference type="OrthoDB" id="8013425at2"/>
<dbReference type="NCBIfam" id="TIGR01276">
    <property type="entry name" value="thiB"/>
    <property type="match status" value="1"/>
</dbReference>
<keyword evidence="4 6" id="KW-0732">Signal</keyword>